<dbReference type="PANTHER" id="PTHR10859">
    <property type="entry name" value="GLYCOSYL TRANSFERASE"/>
    <property type="match status" value="1"/>
</dbReference>
<evidence type="ECO:0000256" key="11">
    <source>
        <dbReference type="ARBA" id="ARBA00023136"/>
    </source>
</evidence>
<evidence type="ECO:0000256" key="2">
    <source>
        <dbReference type="ARBA" id="ARBA00004922"/>
    </source>
</evidence>
<keyword evidence="10" id="KW-1133">Transmembrane helix</keyword>
<keyword evidence="8" id="KW-0256">Endoplasmic reticulum</keyword>
<dbReference type="GO" id="GO:0004581">
    <property type="term" value="F:dolichyl-phosphate beta-glucosyltransferase activity"/>
    <property type="evidence" value="ECO:0007669"/>
    <property type="project" value="UniProtKB-EC"/>
</dbReference>
<dbReference type="CDD" id="cd04188">
    <property type="entry name" value="DPG_synthase"/>
    <property type="match status" value="1"/>
</dbReference>
<dbReference type="EC" id="2.4.1.117" evidence="4"/>
<evidence type="ECO:0000256" key="4">
    <source>
        <dbReference type="ARBA" id="ARBA00012583"/>
    </source>
</evidence>
<dbReference type="SUPFAM" id="SSF53448">
    <property type="entry name" value="Nucleotide-diphospho-sugar transferases"/>
    <property type="match status" value="1"/>
</dbReference>
<protein>
    <recommendedName>
        <fullName evidence="4">dolichyl-phosphate beta-glucosyltransferase</fullName>
        <ecNumber evidence="4">2.4.1.117</ecNumber>
    </recommendedName>
</protein>
<keyword evidence="9" id="KW-0735">Signal-anchor</keyword>
<dbReference type="PANTHER" id="PTHR10859:SF91">
    <property type="entry name" value="DOLICHYL-PHOSPHATE BETA-GLUCOSYLTRANSFERASE"/>
    <property type="match status" value="1"/>
</dbReference>
<dbReference type="AlphaFoldDB" id="A0A381YJ32"/>
<evidence type="ECO:0000256" key="1">
    <source>
        <dbReference type="ARBA" id="ARBA00004389"/>
    </source>
</evidence>
<feature type="domain" description="Glycosyltransferase 2-like" evidence="13">
    <location>
        <begin position="8"/>
        <end position="175"/>
    </location>
</feature>
<evidence type="ECO:0000256" key="7">
    <source>
        <dbReference type="ARBA" id="ARBA00022692"/>
    </source>
</evidence>
<dbReference type="EMBL" id="UINC01018362">
    <property type="protein sequence ID" value="SVA77074.1"/>
    <property type="molecule type" value="Genomic_DNA"/>
</dbReference>
<evidence type="ECO:0000256" key="5">
    <source>
        <dbReference type="ARBA" id="ARBA00022676"/>
    </source>
</evidence>
<evidence type="ECO:0000259" key="13">
    <source>
        <dbReference type="Pfam" id="PF00535"/>
    </source>
</evidence>
<evidence type="ECO:0000256" key="9">
    <source>
        <dbReference type="ARBA" id="ARBA00022968"/>
    </source>
</evidence>
<accession>A0A381YJ32</accession>
<dbReference type="InterPro" id="IPR001173">
    <property type="entry name" value="Glyco_trans_2-like"/>
</dbReference>
<keyword evidence="6" id="KW-0808">Transferase</keyword>
<evidence type="ECO:0000256" key="10">
    <source>
        <dbReference type="ARBA" id="ARBA00022989"/>
    </source>
</evidence>
<comment type="subcellular location">
    <subcellularLocation>
        <location evidence="1">Endoplasmic reticulum membrane</location>
        <topology evidence="1">Single-pass membrane protein</topology>
    </subcellularLocation>
</comment>
<comment type="catalytic activity">
    <reaction evidence="12">
        <text>a di-trans,poly-cis-dolichyl phosphate + UDP-alpha-D-glucose = a di-trans,poly-cis-dolichyl beta-D-glucosyl phosphate + UDP</text>
        <dbReference type="Rhea" id="RHEA:15401"/>
        <dbReference type="Rhea" id="RHEA-COMP:19498"/>
        <dbReference type="Rhea" id="RHEA-COMP:19502"/>
        <dbReference type="ChEBI" id="CHEBI:57525"/>
        <dbReference type="ChEBI" id="CHEBI:57683"/>
        <dbReference type="ChEBI" id="CHEBI:58223"/>
        <dbReference type="ChEBI" id="CHEBI:58885"/>
        <dbReference type="EC" id="2.4.1.117"/>
    </reaction>
    <physiologicalReaction direction="left-to-right" evidence="12">
        <dbReference type="Rhea" id="RHEA:15402"/>
    </physiologicalReaction>
</comment>
<dbReference type="InterPro" id="IPR035518">
    <property type="entry name" value="DPG_synthase"/>
</dbReference>
<evidence type="ECO:0000313" key="14">
    <source>
        <dbReference type="EMBL" id="SVA77074.1"/>
    </source>
</evidence>
<dbReference type="Gene3D" id="3.90.550.10">
    <property type="entry name" value="Spore Coat Polysaccharide Biosynthesis Protein SpsA, Chain A"/>
    <property type="match status" value="1"/>
</dbReference>
<name>A0A381YJ32_9ZZZZ</name>
<gene>
    <name evidence="14" type="ORF">METZ01_LOCUS129928</name>
</gene>
<evidence type="ECO:0000256" key="8">
    <source>
        <dbReference type="ARBA" id="ARBA00022824"/>
    </source>
</evidence>
<dbReference type="GO" id="GO:0005789">
    <property type="term" value="C:endoplasmic reticulum membrane"/>
    <property type="evidence" value="ECO:0007669"/>
    <property type="project" value="UniProtKB-SubCell"/>
</dbReference>
<evidence type="ECO:0000256" key="3">
    <source>
        <dbReference type="ARBA" id="ARBA00006739"/>
    </source>
</evidence>
<organism evidence="14">
    <name type="scientific">marine metagenome</name>
    <dbReference type="NCBI Taxonomy" id="408172"/>
    <lineage>
        <taxon>unclassified sequences</taxon>
        <taxon>metagenomes</taxon>
        <taxon>ecological metagenomes</taxon>
    </lineage>
</organism>
<dbReference type="Pfam" id="PF00535">
    <property type="entry name" value="Glycos_transf_2"/>
    <property type="match status" value="1"/>
</dbReference>
<dbReference type="InterPro" id="IPR029044">
    <property type="entry name" value="Nucleotide-diphossugar_trans"/>
</dbReference>
<sequence length="271" mass="31632">MNHKVEISIIIPAFNEEKTISECLKRTLSYCLDKHSDFEIIIAEDGSDDNTVKIIEDFTQKDERIKLISIKERLGKGGAIANAMLTAKKKYVAFMDADLSADPFEFQRLFEEITNFDIVIGSRLLRGNLSSVKRPAYRTLFSYLYSMLFRFLFKIPIHDPQCGFKLFRQEVIPDLFMKIKTTRFAFDSEVVVNAYNIGLRIKEVPIIWRHEKASKISVITQIKEMGQDLLSVWYESYVLYQQNSGVYPEKKGSRKTRVLFWFLSLYKKSRD</sequence>
<keyword evidence="5" id="KW-0328">Glycosyltransferase</keyword>
<evidence type="ECO:0000256" key="12">
    <source>
        <dbReference type="ARBA" id="ARBA00045097"/>
    </source>
</evidence>
<keyword evidence="11" id="KW-0472">Membrane</keyword>
<dbReference type="GO" id="GO:0006487">
    <property type="term" value="P:protein N-linked glycosylation"/>
    <property type="evidence" value="ECO:0007669"/>
    <property type="project" value="TreeGrafter"/>
</dbReference>
<reference evidence="14" key="1">
    <citation type="submission" date="2018-05" db="EMBL/GenBank/DDBJ databases">
        <authorList>
            <person name="Lanie J.A."/>
            <person name="Ng W.-L."/>
            <person name="Kazmierczak K.M."/>
            <person name="Andrzejewski T.M."/>
            <person name="Davidsen T.M."/>
            <person name="Wayne K.J."/>
            <person name="Tettelin H."/>
            <person name="Glass J.I."/>
            <person name="Rusch D."/>
            <person name="Podicherti R."/>
            <person name="Tsui H.-C.T."/>
            <person name="Winkler M.E."/>
        </authorList>
    </citation>
    <scope>NUCLEOTIDE SEQUENCE</scope>
</reference>
<evidence type="ECO:0000256" key="6">
    <source>
        <dbReference type="ARBA" id="ARBA00022679"/>
    </source>
</evidence>
<proteinExistence type="inferred from homology"/>
<comment type="similarity">
    <text evidence="3">Belongs to the glycosyltransferase 2 family.</text>
</comment>
<keyword evidence="7" id="KW-0812">Transmembrane</keyword>
<comment type="pathway">
    <text evidence="2">Protein modification; protein glycosylation.</text>
</comment>